<name>A0ACB6S796_9PLEO</name>
<evidence type="ECO:0000313" key="1">
    <source>
        <dbReference type="EMBL" id="KAF2630156.1"/>
    </source>
</evidence>
<reference evidence="1" key="1">
    <citation type="journal article" date="2020" name="Stud. Mycol.">
        <title>101 Dothideomycetes genomes: a test case for predicting lifestyles and emergence of pathogens.</title>
        <authorList>
            <person name="Haridas S."/>
            <person name="Albert R."/>
            <person name="Binder M."/>
            <person name="Bloem J."/>
            <person name="Labutti K."/>
            <person name="Salamov A."/>
            <person name="Andreopoulos B."/>
            <person name="Baker S."/>
            <person name="Barry K."/>
            <person name="Bills G."/>
            <person name="Bluhm B."/>
            <person name="Cannon C."/>
            <person name="Castanera R."/>
            <person name="Culley D."/>
            <person name="Daum C."/>
            <person name="Ezra D."/>
            <person name="Gonzalez J."/>
            <person name="Henrissat B."/>
            <person name="Kuo A."/>
            <person name="Liang C."/>
            <person name="Lipzen A."/>
            <person name="Lutzoni F."/>
            <person name="Magnuson J."/>
            <person name="Mondo S."/>
            <person name="Nolan M."/>
            <person name="Ohm R."/>
            <person name="Pangilinan J."/>
            <person name="Park H.-J."/>
            <person name="Ramirez L."/>
            <person name="Alfaro M."/>
            <person name="Sun H."/>
            <person name="Tritt A."/>
            <person name="Yoshinaga Y."/>
            <person name="Zwiers L.-H."/>
            <person name="Turgeon B."/>
            <person name="Goodwin S."/>
            <person name="Spatafora J."/>
            <person name="Crous P."/>
            <person name="Grigoriev I."/>
        </authorList>
    </citation>
    <scope>NUCLEOTIDE SEQUENCE</scope>
    <source>
        <strain evidence="1">CBS 525.71</strain>
    </source>
</reference>
<evidence type="ECO:0000313" key="2">
    <source>
        <dbReference type="Proteomes" id="UP000799754"/>
    </source>
</evidence>
<proteinExistence type="predicted"/>
<accession>A0ACB6S796</accession>
<keyword evidence="2" id="KW-1185">Reference proteome</keyword>
<protein>
    <submittedName>
        <fullName evidence="1">Uncharacterized protein</fullName>
    </submittedName>
</protein>
<gene>
    <name evidence="1" type="ORF">BU25DRAFT_489522</name>
</gene>
<comment type="caution">
    <text evidence="1">The sequence shown here is derived from an EMBL/GenBank/DDBJ whole genome shotgun (WGS) entry which is preliminary data.</text>
</comment>
<organism evidence="1 2">
    <name type="scientific">Macroventuria anomochaeta</name>
    <dbReference type="NCBI Taxonomy" id="301207"/>
    <lineage>
        <taxon>Eukaryota</taxon>
        <taxon>Fungi</taxon>
        <taxon>Dikarya</taxon>
        <taxon>Ascomycota</taxon>
        <taxon>Pezizomycotina</taxon>
        <taxon>Dothideomycetes</taxon>
        <taxon>Pleosporomycetidae</taxon>
        <taxon>Pleosporales</taxon>
        <taxon>Pleosporineae</taxon>
        <taxon>Didymellaceae</taxon>
        <taxon>Macroventuria</taxon>
    </lineage>
</organism>
<dbReference type="Proteomes" id="UP000799754">
    <property type="component" value="Unassembled WGS sequence"/>
</dbReference>
<dbReference type="EMBL" id="MU006708">
    <property type="protein sequence ID" value="KAF2630156.1"/>
    <property type="molecule type" value="Genomic_DNA"/>
</dbReference>
<sequence>MAEIIGIASGMFAAGQALNIFAGQIRQWRDLSDRLLDLNQGLIVSKHVFERWQHKWEVNERQPNVYLRALFGHEGCQNIRLTLSNILKISMSLQDDVDEVIGGALRFQPSRSSQSRLIDERIIEECLQRIRCRTSWKHKFVLSVLDRAENMEKSLRRLEVTLRALESHTNYYLEREHPDIFSEIRRLPGRKFILRLGDERAAAVKGKVSETLAAQQDAELLHRASDTGNKIHIGLSVPRIHRKDFAFLLPLGSKTHEFLVRPVRITATKPVPRQLASAVPKLTRTRNEYEPCVVKPSSSTDGFELTIPPVPLLSALEFKDPLSTMFSNQNARLDSQTLYQQDQNALASGIAQSCLRLIGSQWLRFLDSQNVRWRRTLDGQWISMLTATPGDDSTTRSLEGCLKANRDRYRGPRDLSTHAHIFRIGLVITELCLKTAISYIDFDPRTDSIKIHMDDERGITRERDAHDIAADVDMVCNPYLGDMVFFCLSALQDKDRLNDRDIQGVYLNIVVRNAEDLDRLIKAPRRRGPRGVNSSSESSAGGSPRSAGFSGYTR</sequence>